<dbReference type="Proteomes" id="UP000007879">
    <property type="component" value="Unassembled WGS sequence"/>
</dbReference>
<gene>
    <name evidence="3" type="primary">105314479</name>
</gene>
<evidence type="ECO:0000256" key="2">
    <source>
        <dbReference type="SAM" id="Phobius"/>
    </source>
</evidence>
<keyword evidence="4" id="KW-1185">Reference proteome</keyword>
<keyword evidence="2" id="KW-1133">Transmembrane helix</keyword>
<sequence>MAALQRQMVIATEDGVAVIDKQLIVDPESGLILEVEKAKMAVDTGDGIVVREQQRIKGVRVPPAAVGGGGGHDYNQRAIGPGNRNSTSNRTPIARDSSDVPPAYSSLFPGIKDVKNQVGRARQQNEGRSENVAVPMTLCDIICKSFLPCCVYLLLFAFNISMIVIGSVYANDCSLNPLIPIFLIVFGSFSVIQTCCGMSKMICCRESEDESDTNRLCRKTNFCFQGLIVIFLFAWFIAGNVFVFGSWGDWDDSDKYGDYYCNPVLMYFSLITIIVMYGISALVCCCCLCCLCCLVLMAGASDE</sequence>
<feature type="region of interest" description="Disordered" evidence="1">
    <location>
        <begin position="70"/>
        <end position="100"/>
    </location>
</feature>
<evidence type="ECO:0000313" key="4">
    <source>
        <dbReference type="Proteomes" id="UP000007879"/>
    </source>
</evidence>
<reference evidence="4" key="1">
    <citation type="journal article" date="2010" name="Nature">
        <title>The Amphimedon queenslandica genome and the evolution of animal complexity.</title>
        <authorList>
            <person name="Srivastava M."/>
            <person name="Simakov O."/>
            <person name="Chapman J."/>
            <person name="Fahey B."/>
            <person name="Gauthier M.E."/>
            <person name="Mitros T."/>
            <person name="Richards G.S."/>
            <person name="Conaco C."/>
            <person name="Dacre M."/>
            <person name="Hellsten U."/>
            <person name="Larroux C."/>
            <person name="Putnam N.H."/>
            <person name="Stanke M."/>
            <person name="Adamska M."/>
            <person name="Darling A."/>
            <person name="Degnan S.M."/>
            <person name="Oakley T.H."/>
            <person name="Plachetzki D.C."/>
            <person name="Zhai Y."/>
            <person name="Adamski M."/>
            <person name="Calcino A."/>
            <person name="Cummins S.F."/>
            <person name="Goodstein D.M."/>
            <person name="Harris C."/>
            <person name="Jackson D.J."/>
            <person name="Leys S.P."/>
            <person name="Shu S."/>
            <person name="Woodcroft B.J."/>
            <person name="Vervoort M."/>
            <person name="Kosik K.S."/>
            <person name="Manning G."/>
            <person name="Degnan B.M."/>
            <person name="Rokhsar D.S."/>
        </authorList>
    </citation>
    <scope>NUCLEOTIDE SEQUENCE [LARGE SCALE GENOMIC DNA]</scope>
</reference>
<dbReference type="PANTHER" id="PTHR33444:SF2">
    <property type="entry name" value="MARVEL DOMAIN-CONTAINING PROTEIN"/>
    <property type="match status" value="1"/>
</dbReference>
<evidence type="ECO:0000313" key="3">
    <source>
        <dbReference type="EnsemblMetazoa" id="Aqu2.1.17699_001"/>
    </source>
</evidence>
<accession>A0A1X7TRC8</accession>
<dbReference type="KEGG" id="aqu:105314479"/>
<dbReference type="OrthoDB" id="6157510at2759"/>
<dbReference type="OMA" id="MICCRES"/>
<feature type="transmembrane region" description="Helical" evidence="2">
    <location>
        <begin position="264"/>
        <end position="297"/>
    </location>
</feature>
<dbReference type="PANTHER" id="PTHR33444">
    <property type="entry name" value="SI:DKEY-19B23.12-RELATED"/>
    <property type="match status" value="1"/>
</dbReference>
<dbReference type="InParanoid" id="A0A1X7TRC8"/>
<feature type="transmembrane region" description="Helical" evidence="2">
    <location>
        <begin position="222"/>
        <end position="244"/>
    </location>
</feature>
<dbReference type="AlphaFoldDB" id="A0A1X7TRC8"/>
<keyword evidence="2" id="KW-0812">Transmembrane</keyword>
<name>A0A1X7TRC8_AMPQE</name>
<dbReference type="eggNOG" id="ENOG502RWZP">
    <property type="taxonomic scope" value="Eukaryota"/>
</dbReference>
<proteinExistence type="predicted"/>
<organism evidence="3">
    <name type="scientific">Amphimedon queenslandica</name>
    <name type="common">Sponge</name>
    <dbReference type="NCBI Taxonomy" id="400682"/>
    <lineage>
        <taxon>Eukaryota</taxon>
        <taxon>Metazoa</taxon>
        <taxon>Porifera</taxon>
        <taxon>Demospongiae</taxon>
        <taxon>Heteroscleromorpha</taxon>
        <taxon>Haplosclerida</taxon>
        <taxon>Niphatidae</taxon>
        <taxon>Amphimedon</taxon>
    </lineage>
</organism>
<dbReference type="EnsemblMetazoa" id="XM_011408666.2">
    <property type="protein sequence ID" value="XP_011406968.1"/>
    <property type="gene ID" value="LOC105314479"/>
</dbReference>
<dbReference type="EnsemblMetazoa" id="Aqu2.1.17699_001">
    <property type="protein sequence ID" value="Aqu2.1.17699_001"/>
    <property type="gene ID" value="Aqu2.1.17699"/>
</dbReference>
<feature type="transmembrane region" description="Helical" evidence="2">
    <location>
        <begin position="146"/>
        <end position="169"/>
    </location>
</feature>
<keyword evidence="2" id="KW-0472">Membrane</keyword>
<dbReference type="InterPro" id="IPR040350">
    <property type="entry name" value="TMEM272"/>
</dbReference>
<reference evidence="3" key="2">
    <citation type="submission" date="2017-05" db="UniProtKB">
        <authorList>
            <consortium name="EnsemblMetazoa"/>
        </authorList>
    </citation>
    <scope>IDENTIFICATION</scope>
</reference>
<feature type="transmembrane region" description="Helical" evidence="2">
    <location>
        <begin position="181"/>
        <end position="202"/>
    </location>
</feature>
<evidence type="ECO:0000256" key="1">
    <source>
        <dbReference type="SAM" id="MobiDB-lite"/>
    </source>
</evidence>
<protein>
    <submittedName>
        <fullName evidence="3">Uncharacterized protein</fullName>
    </submittedName>
</protein>